<proteinExistence type="predicted"/>
<protein>
    <submittedName>
        <fullName evidence="2">Uncharacterized protein</fullName>
    </submittedName>
</protein>
<reference evidence="2" key="1">
    <citation type="submission" date="2020-11" db="EMBL/GenBank/DDBJ databases">
        <authorList>
            <consortium name="DOE Joint Genome Institute"/>
            <person name="Ahrendt S."/>
            <person name="Riley R."/>
            <person name="Andreopoulos W."/>
            <person name="Labutti K."/>
            <person name="Pangilinan J."/>
            <person name="Ruiz-Duenas F.J."/>
            <person name="Barrasa J.M."/>
            <person name="Sanchez-Garcia M."/>
            <person name="Camarero S."/>
            <person name="Miyauchi S."/>
            <person name="Serrano A."/>
            <person name="Linde D."/>
            <person name="Babiker R."/>
            <person name="Drula E."/>
            <person name="Ayuso-Fernandez I."/>
            <person name="Pacheco R."/>
            <person name="Padilla G."/>
            <person name="Ferreira P."/>
            <person name="Barriuso J."/>
            <person name="Kellner H."/>
            <person name="Castanera R."/>
            <person name="Alfaro M."/>
            <person name="Ramirez L."/>
            <person name="Pisabarro A.G."/>
            <person name="Kuo A."/>
            <person name="Tritt A."/>
            <person name="Lipzen A."/>
            <person name="He G."/>
            <person name="Yan M."/>
            <person name="Ng V."/>
            <person name="Cullen D."/>
            <person name="Martin F."/>
            <person name="Rosso M.-N."/>
            <person name="Henrissat B."/>
            <person name="Hibbett D."/>
            <person name="Martinez A.T."/>
            <person name="Grigoriev I.V."/>
        </authorList>
    </citation>
    <scope>NUCLEOTIDE SEQUENCE</scope>
    <source>
        <strain evidence="2">ATCC 90797</strain>
    </source>
</reference>
<dbReference type="AlphaFoldDB" id="A0A9P5ZLK3"/>
<sequence length="144" mass="15721">MPLLRSPHHISLSTHVIFAVFLSTTSHAAPRPKHIPLTPPRILLATAPFSIVVPPSSTTSSDSGSLCNRSSLNCSPILLLSISPSSGVPSQLPPNAVCSQDLKLEISKPFYCPRTAAISPNKHLTILLEPCIRRPRIYCKYYNR</sequence>
<gene>
    <name evidence="2" type="ORF">BDN71DRAFT_202910</name>
</gene>
<keyword evidence="3" id="KW-1185">Reference proteome</keyword>
<evidence type="ECO:0000313" key="2">
    <source>
        <dbReference type="EMBL" id="KAF9490308.1"/>
    </source>
</evidence>
<evidence type="ECO:0000256" key="1">
    <source>
        <dbReference type="SAM" id="SignalP"/>
    </source>
</evidence>
<feature type="chain" id="PRO_5040383963" evidence="1">
    <location>
        <begin position="29"/>
        <end position="144"/>
    </location>
</feature>
<dbReference type="EMBL" id="MU154645">
    <property type="protein sequence ID" value="KAF9490308.1"/>
    <property type="molecule type" value="Genomic_DNA"/>
</dbReference>
<dbReference type="Proteomes" id="UP000807025">
    <property type="component" value="Unassembled WGS sequence"/>
</dbReference>
<feature type="signal peptide" evidence="1">
    <location>
        <begin position="1"/>
        <end position="28"/>
    </location>
</feature>
<organism evidence="2 3">
    <name type="scientific">Pleurotus eryngii</name>
    <name type="common">Boletus of the steppes</name>
    <dbReference type="NCBI Taxonomy" id="5323"/>
    <lineage>
        <taxon>Eukaryota</taxon>
        <taxon>Fungi</taxon>
        <taxon>Dikarya</taxon>
        <taxon>Basidiomycota</taxon>
        <taxon>Agaricomycotina</taxon>
        <taxon>Agaricomycetes</taxon>
        <taxon>Agaricomycetidae</taxon>
        <taxon>Agaricales</taxon>
        <taxon>Pleurotineae</taxon>
        <taxon>Pleurotaceae</taxon>
        <taxon>Pleurotus</taxon>
    </lineage>
</organism>
<keyword evidence="1" id="KW-0732">Signal</keyword>
<name>A0A9P5ZLK3_PLEER</name>
<evidence type="ECO:0000313" key="3">
    <source>
        <dbReference type="Proteomes" id="UP000807025"/>
    </source>
</evidence>
<comment type="caution">
    <text evidence="2">The sequence shown here is derived from an EMBL/GenBank/DDBJ whole genome shotgun (WGS) entry which is preliminary data.</text>
</comment>
<accession>A0A9P5ZLK3</accession>